<accession>A0A1Q2D4Z2</accession>
<dbReference type="InterPro" id="IPR007737">
    <property type="entry name" value="Mga_HTH"/>
</dbReference>
<reference evidence="5 6" key="1">
    <citation type="journal article" date="2010" name="Int. J. Syst. Evol. Microbiol.">
        <title>Vagococcus penaei sp. nov., isolated from spoilage microbiota of cooked shrimp (Penaeus vannamei).</title>
        <authorList>
            <person name="Jaffres E."/>
            <person name="Prevost H."/>
            <person name="Rossero A."/>
            <person name="Joffraud J.J."/>
            <person name="Dousset X."/>
        </authorList>
    </citation>
    <scope>NUCLEOTIDE SEQUENCE [LARGE SCALE GENOMIC DNA]</scope>
    <source>
        <strain evidence="5 6">CD276</strain>
    </source>
</reference>
<organism evidence="5 6">
    <name type="scientific">Vagococcus penaei</name>
    <dbReference type="NCBI Taxonomy" id="633807"/>
    <lineage>
        <taxon>Bacteria</taxon>
        <taxon>Bacillati</taxon>
        <taxon>Bacillota</taxon>
        <taxon>Bacilli</taxon>
        <taxon>Lactobacillales</taxon>
        <taxon>Enterococcaceae</taxon>
        <taxon>Vagococcus</taxon>
    </lineage>
</organism>
<dbReference type="RefSeq" id="WP_077275560.1">
    <property type="nucleotide sequence ID" value="NZ_CP019609.1"/>
</dbReference>
<keyword evidence="2" id="KW-0804">Transcription</keyword>
<sequence>MEKNIFNLLNNHNKVILNMLEIISENNRWYSVNEISLQLNVVERTVQRYIHQLEDIVAEYNTEKRQQITLMYEKYKGIYLEIEQGSNYIDFRNYILENDESMLILKKIMFEEFDSVKKYAMTYYVSESMVRKSLKKIKDFLNLYNIDLSRNSFKLIGDEKQIRLVSYIIAWVTFKGVTWPFNTIDQRKIYQTVDGFSNAMKLNVSDIHRKQMAYIFAVNLLRLRKNHIMPFEKSWDNYVNLSMLKESIPLLKSFMADYSVHIDAEIYFYVLLMQTKVKIYESNELRDRILGYHKKMNSDIYRATELFVKQFESELTEIPYEIKERFFVTSFCAHLFAQLFTQINMDIDGHPLFELDDNEFPTLRGILSKFIDDLYEQSQNPLFLEKGFLIQKYLLLFSSILPLTHYEPAIYIYLETDLPYFIKQNIMVRISDRFKHDFNLSFLDMSQKDKADIIFTNVPNLIEERQRFTYGILLFDFPIKLRDFIELEKKLQIVVQKKVTNQLI</sequence>
<keyword evidence="1" id="KW-0805">Transcription regulation</keyword>
<evidence type="ECO:0000313" key="5">
    <source>
        <dbReference type="EMBL" id="AQP53470.1"/>
    </source>
</evidence>
<protein>
    <submittedName>
        <fullName evidence="5">Uncharacterized protein</fullName>
    </submittedName>
</protein>
<evidence type="ECO:0000259" key="4">
    <source>
        <dbReference type="Pfam" id="PF08280"/>
    </source>
</evidence>
<gene>
    <name evidence="5" type="ORF">BW732_03920</name>
</gene>
<dbReference type="InterPro" id="IPR013199">
    <property type="entry name" value="HTH_Mga_DNA-bd_dom"/>
</dbReference>
<dbReference type="KEGG" id="vpi:BW732_03920"/>
<dbReference type="Pfam" id="PF05043">
    <property type="entry name" value="Mga"/>
    <property type="match status" value="1"/>
</dbReference>
<name>A0A1Q2D4Z2_9ENTE</name>
<dbReference type="OrthoDB" id="2365732at2"/>
<dbReference type="EMBL" id="CP019609">
    <property type="protein sequence ID" value="AQP53470.1"/>
    <property type="molecule type" value="Genomic_DNA"/>
</dbReference>
<dbReference type="STRING" id="633807.BW732_03920"/>
<proteinExistence type="predicted"/>
<dbReference type="InterPro" id="IPR050661">
    <property type="entry name" value="BglG_antiterminators"/>
</dbReference>
<dbReference type="Pfam" id="PF08280">
    <property type="entry name" value="HTH_Mga"/>
    <property type="match status" value="1"/>
</dbReference>
<evidence type="ECO:0000256" key="1">
    <source>
        <dbReference type="ARBA" id="ARBA00023015"/>
    </source>
</evidence>
<feature type="domain" description="M protein trans-acting positive regulator (MGA) HTH" evidence="4">
    <location>
        <begin position="18"/>
        <end position="60"/>
    </location>
</feature>
<evidence type="ECO:0000313" key="6">
    <source>
        <dbReference type="Proteomes" id="UP000188246"/>
    </source>
</evidence>
<feature type="domain" description="Mga helix-turn-helix" evidence="3">
    <location>
        <begin position="92"/>
        <end position="165"/>
    </location>
</feature>
<dbReference type="Proteomes" id="UP000188246">
    <property type="component" value="Chromosome"/>
</dbReference>
<evidence type="ECO:0000259" key="3">
    <source>
        <dbReference type="Pfam" id="PF05043"/>
    </source>
</evidence>
<keyword evidence="6" id="KW-1185">Reference proteome</keyword>
<dbReference type="PANTHER" id="PTHR30185">
    <property type="entry name" value="CRYPTIC BETA-GLUCOSIDE BGL OPERON ANTITERMINATOR"/>
    <property type="match status" value="1"/>
</dbReference>
<dbReference type="PANTHER" id="PTHR30185:SF13">
    <property type="entry name" value="LICABCH OPERON REGULATOR-RELATED"/>
    <property type="match status" value="1"/>
</dbReference>
<dbReference type="AlphaFoldDB" id="A0A1Q2D4Z2"/>
<evidence type="ECO:0000256" key="2">
    <source>
        <dbReference type="ARBA" id="ARBA00023163"/>
    </source>
</evidence>